<keyword evidence="2" id="KW-0813">Transport</keyword>
<feature type="signal peptide" evidence="5">
    <location>
        <begin position="1"/>
        <end position="20"/>
    </location>
</feature>
<dbReference type="Proteomes" id="UP000006250">
    <property type="component" value="Unassembled WGS sequence"/>
</dbReference>
<dbReference type="Gene3D" id="3.40.50.2300">
    <property type="match status" value="2"/>
</dbReference>
<dbReference type="InterPro" id="IPR028082">
    <property type="entry name" value="Peripla_BP_I"/>
</dbReference>
<dbReference type="CDD" id="cd06333">
    <property type="entry name" value="PBP1_ABC_RPA1789-like"/>
    <property type="match status" value="1"/>
</dbReference>
<keyword evidence="7" id="KW-0675">Receptor</keyword>
<evidence type="ECO:0000256" key="5">
    <source>
        <dbReference type="SAM" id="SignalP"/>
    </source>
</evidence>
<organism evidence="7 8">
    <name type="scientific">Solidesulfovibrio fructosivorans JJ]</name>
    <dbReference type="NCBI Taxonomy" id="596151"/>
    <lineage>
        <taxon>Bacteria</taxon>
        <taxon>Pseudomonadati</taxon>
        <taxon>Thermodesulfobacteriota</taxon>
        <taxon>Desulfovibrionia</taxon>
        <taxon>Desulfovibrionales</taxon>
        <taxon>Desulfovibrionaceae</taxon>
        <taxon>Solidesulfovibrio</taxon>
    </lineage>
</organism>
<dbReference type="InterPro" id="IPR000709">
    <property type="entry name" value="Leu_Ile_Val-bd"/>
</dbReference>
<comment type="caution">
    <text evidence="7">The sequence shown here is derived from an EMBL/GenBank/DDBJ whole genome shotgun (WGS) entry which is preliminary data.</text>
</comment>
<keyword evidence="8" id="KW-1185">Reference proteome</keyword>
<evidence type="ECO:0000256" key="1">
    <source>
        <dbReference type="ARBA" id="ARBA00010062"/>
    </source>
</evidence>
<feature type="domain" description="Leucine-binding protein" evidence="6">
    <location>
        <begin position="46"/>
        <end position="388"/>
    </location>
</feature>
<dbReference type="InterPro" id="IPR028081">
    <property type="entry name" value="Leu-bd"/>
</dbReference>
<gene>
    <name evidence="7" type="ORF">DesfrDRAFT_4003</name>
</gene>
<evidence type="ECO:0000259" key="6">
    <source>
        <dbReference type="Pfam" id="PF13458"/>
    </source>
</evidence>
<accession>E1K2A3</accession>
<name>E1K2A3_SOLFR</name>
<keyword evidence="4" id="KW-0029">Amino-acid transport</keyword>
<evidence type="ECO:0000256" key="4">
    <source>
        <dbReference type="ARBA" id="ARBA00022970"/>
    </source>
</evidence>
<evidence type="ECO:0000313" key="7">
    <source>
        <dbReference type="EMBL" id="EFL49258.1"/>
    </source>
</evidence>
<evidence type="ECO:0000256" key="3">
    <source>
        <dbReference type="ARBA" id="ARBA00022729"/>
    </source>
</evidence>
<dbReference type="Pfam" id="PF13458">
    <property type="entry name" value="Peripla_BP_6"/>
    <property type="match status" value="1"/>
</dbReference>
<dbReference type="AlphaFoldDB" id="E1K2A3"/>
<proteinExistence type="inferred from homology"/>
<dbReference type="PRINTS" id="PR00337">
    <property type="entry name" value="LEUILEVALBP"/>
</dbReference>
<protein>
    <submittedName>
        <fullName evidence="7">Extracellular ligand-binding receptor</fullName>
    </submittedName>
</protein>
<dbReference type="GO" id="GO:0006865">
    <property type="term" value="P:amino acid transport"/>
    <property type="evidence" value="ECO:0007669"/>
    <property type="project" value="UniProtKB-KW"/>
</dbReference>
<dbReference type="PANTHER" id="PTHR30483">
    <property type="entry name" value="LEUCINE-SPECIFIC-BINDING PROTEIN"/>
    <property type="match status" value="1"/>
</dbReference>
<feature type="chain" id="PRO_5003148121" evidence="5">
    <location>
        <begin position="21"/>
        <end position="408"/>
    </location>
</feature>
<sequence precursor="true">MAKILMLLAALLLVPAVAAAQQAGQSPAPAATAQPAEQHPAPTGDPIVIGGLFAQSGPAAVVGTPSKLVAEMTVKQINAMGGILGRPLKLIAYDTESSPDVALREARKLVEGDHVLAIVGPTSTGEGLAVKKYTEEKHVPVIMTVGGDAVIAGGKFGPYDWTFKAPQRTATAVAKIYEYLKGKNISKIAVMSSKDAFGQDGLTELKQNASKFGIDIIASETFDPKGTDFSAQAFKLQAAKPQAVVVWTIGPAGAIAAKNFASLPGERPLLVECHGQPGPNYLKLAGEAAGGTVMPGTKLMAPETLPDEDPQKIVIEAFIKAYNDAGIQEKFPLNTHSGYAYDALTLLRAGLEKAGKADPEALREALENLHHVVGVSGVYNLSSQDHNGLGPDSMIMLIVDSGRFKLAP</sequence>
<dbReference type="eggNOG" id="COG0683">
    <property type="taxonomic scope" value="Bacteria"/>
</dbReference>
<dbReference type="STRING" id="596151.DesfrDRAFT_4003"/>
<evidence type="ECO:0000256" key="2">
    <source>
        <dbReference type="ARBA" id="ARBA00022448"/>
    </source>
</evidence>
<comment type="similarity">
    <text evidence="1">Belongs to the leucine-binding protein family.</text>
</comment>
<dbReference type="EMBL" id="AECZ01000053">
    <property type="protein sequence ID" value="EFL49258.1"/>
    <property type="molecule type" value="Genomic_DNA"/>
</dbReference>
<dbReference type="PANTHER" id="PTHR30483:SF38">
    <property type="entry name" value="BLR7848 PROTEIN"/>
    <property type="match status" value="1"/>
</dbReference>
<dbReference type="RefSeq" id="WP_005996948.1">
    <property type="nucleotide sequence ID" value="NZ_AECZ01000053.1"/>
</dbReference>
<reference evidence="7 8" key="1">
    <citation type="submission" date="2010-08" db="EMBL/GenBank/DDBJ databases">
        <title>The draft genome of Desulfovibrio fructosovorans JJ.</title>
        <authorList>
            <consortium name="US DOE Joint Genome Institute (JGI-PGF)"/>
            <person name="Lucas S."/>
            <person name="Copeland A."/>
            <person name="Lapidus A."/>
            <person name="Cheng J.-F."/>
            <person name="Bruce D."/>
            <person name="Goodwin L."/>
            <person name="Pitluck S."/>
            <person name="Land M.L."/>
            <person name="Hauser L."/>
            <person name="Chang Y.-J."/>
            <person name="Jeffries C."/>
            <person name="Wall J.D."/>
            <person name="Stahl D.A."/>
            <person name="Arkin A.P."/>
            <person name="Dehal P."/>
            <person name="Stolyar S.M."/>
            <person name="Hazen T.C."/>
            <person name="Woyke T.J."/>
        </authorList>
    </citation>
    <scope>NUCLEOTIDE SEQUENCE [LARGE SCALE GENOMIC DNA]</scope>
    <source>
        <strain evidence="7 8">JJ</strain>
    </source>
</reference>
<keyword evidence="3 5" id="KW-0732">Signal</keyword>
<dbReference type="SUPFAM" id="SSF53822">
    <property type="entry name" value="Periplasmic binding protein-like I"/>
    <property type="match status" value="1"/>
</dbReference>
<dbReference type="OrthoDB" id="9791590at2"/>
<evidence type="ECO:0000313" key="8">
    <source>
        <dbReference type="Proteomes" id="UP000006250"/>
    </source>
</evidence>
<dbReference type="InterPro" id="IPR051010">
    <property type="entry name" value="BCAA_transport"/>
</dbReference>